<evidence type="ECO:0000256" key="7">
    <source>
        <dbReference type="SAM" id="Phobius"/>
    </source>
</evidence>
<feature type="transmembrane region" description="Helical" evidence="7">
    <location>
        <begin position="281"/>
        <end position="299"/>
    </location>
</feature>
<keyword evidence="9" id="KW-1185">Reference proteome</keyword>
<dbReference type="EMBL" id="KV454407">
    <property type="protein sequence ID" value="ODQ67382.1"/>
    <property type="molecule type" value="Genomic_DNA"/>
</dbReference>
<dbReference type="OrthoDB" id="203099at2759"/>
<evidence type="ECO:0000256" key="6">
    <source>
        <dbReference type="SAM" id="MobiDB-lite"/>
    </source>
</evidence>
<feature type="transmembrane region" description="Helical" evidence="7">
    <location>
        <begin position="39"/>
        <end position="61"/>
    </location>
</feature>
<feature type="region of interest" description="Disordered" evidence="6">
    <location>
        <begin position="505"/>
        <end position="544"/>
    </location>
</feature>
<name>A0A1E3PR21_9ASCO</name>
<dbReference type="InterPro" id="IPR006876">
    <property type="entry name" value="LMBR1-like_membr_prot"/>
</dbReference>
<dbReference type="AlphaFoldDB" id="A0A1E3PR21"/>
<reference evidence="8 9" key="1">
    <citation type="journal article" date="2016" name="Proc. Natl. Acad. Sci. U.S.A.">
        <title>Comparative genomics of biotechnologically important yeasts.</title>
        <authorList>
            <person name="Riley R."/>
            <person name="Haridas S."/>
            <person name="Wolfe K.H."/>
            <person name="Lopes M.R."/>
            <person name="Hittinger C.T."/>
            <person name="Goeker M."/>
            <person name="Salamov A.A."/>
            <person name="Wisecaver J.H."/>
            <person name="Long T.M."/>
            <person name="Calvey C.H."/>
            <person name="Aerts A.L."/>
            <person name="Barry K.W."/>
            <person name="Choi C."/>
            <person name="Clum A."/>
            <person name="Coughlan A.Y."/>
            <person name="Deshpande S."/>
            <person name="Douglass A.P."/>
            <person name="Hanson S.J."/>
            <person name="Klenk H.-P."/>
            <person name="LaButti K.M."/>
            <person name="Lapidus A."/>
            <person name="Lindquist E.A."/>
            <person name="Lipzen A.M."/>
            <person name="Meier-Kolthoff J.P."/>
            <person name="Ohm R.A."/>
            <person name="Otillar R.P."/>
            <person name="Pangilinan J.L."/>
            <person name="Peng Y."/>
            <person name="Rokas A."/>
            <person name="Rosa C.A."/>
            <person name="Scheuner C."/>
            <person name="Sibirny A.A."/>
            <person name="Slot J.C."/>
            <person name="Stielow J.B."/>
            <person name="Sun H."/>
            <person name="Kurtzman C.P."/>
            <person name="Blackwell M."/>
            <person name="Grigoriev I.V."/>
            <person name="Jeffries T.W."/>
        </authorList>
    </citation>
    <scope>NUCLEOTIDE SEQUENCE [LARGE SCALE GENOMIC DNA]</scope>
    <source>
        <strain evidence="8 9">DSM 6958</strain>
    </source>
</reference>
<evidence type="ECO:0008006" key="10">
    <source>
        <dbReference type="Google" id="ProtNLM"/>
    </source>
</evidence>
<feature type="transmembrane region" description="Helical" evidence="7">
    <location>
        <begin position="12"/>
        <end position="33"/>
    </location>
</feature>
<feature type="compositionally biased region" description="Low complexity" evidence="6">
    <location>
        <begin position="516"/>
        <end position="531"/>
    </location>
</feature>
<keyword evidence="3 7" id="KW-0812">Transmembrane</keyword>
<dbReference type="Proteomes" id="UP000095009">
    <property type="component" value="Unassembled WGS sequence"/>
</dbReference>
<dbReference type="GO" id="GO:0016020">
    <property type="term" value="C:membrane"/>
    <property type="evidence" value="ECO:0007669"/>
    <property type="project" value="UniProtKB-SubCell"/>
</dbReference>
<comment type="subcellular location">
    <subcellularLocation>
        <location evidence="1">Membrane</location>
        <topology evidence="1">Multi-pass membrane protein</topology>
    </subcellularLocation>
</comment>
<keyword evidence="4 7" id="KW-1133">Transmembrane helix</keyword>
<feature type="compositionally biased region" description="Acidic residues" evidence="6">
    <location>
        <begin position="533"/>
        <end position="544"/>
    </location>
</feature>
<feature type="transmembrane region" description="Helical" evidence="7">
    <location>
        <begin position="319"/>
        <end position="338"/>
    </location>
</feature>
<feature type="transmembrane region" description="Helical" evidence="7">
    <location>
        <begin position="236"/>
        <end position="260"/>
    </location>
</feature>
<evidence type="ECO:0000256" key="1">
    <source>
        <dbReference type="ARBA" id="ARBA00004141"/>
    </source>
</evidence>
<accession>A0A1E3PR21</accession>
<feature type="compositionally biased region" description="Polar residues" evidence="6">
    <location>
        <begin position="505"/>
        <end position="515"/>
    </location>
</feature>
<gene>
    <name evidence="8" type="ORF">NADFUDRAFT_64521</name>
</gene>
<dbReference type="PANTHER" id="PTHR21355:SF0">
    <property type="entry name" value="G-PROTEIN COUPLED RECEPTOR-ASSOCIATED PROTEIN LMBRD2"/>
    <property type="match status" value="1"/>
</dbReference>
<evidence type="ECO:0000256" key="5">
    <source>
        <dbReference type="ARBA" id="ARBA00023136"/>
    </source>
</evidence>
<comment type="similarity">
    <text evidence="2">Belongs to the LIMR family.</text>
</comment>
<evidence type="ECO:0000256" key="4">
    <source>
        <dbReference type="ARBA" id="ARBA00022989"/>
    </source>
</evidence>
<evidence type="ECO:0000256" key="3">
    <source>
        <dbReference type="ARBA" id="ARBA00022692"/>
    </source>
</evidence>
<keyword evidence="5 7" id="KW-0472">Membrane</keyword>
<evidence type="ECO:0000313" key="8">
    <source>
        <dbReference type="EMBL" id="ODQ67382.1"/>
    </source>
</evidence>
<protein>
    <recommendedName>
        <fullName evidence="10">LMBR1-domain-containing protein</fullName>
    </recommendedName>
</protein>
<evidence type="ECO:0000313" key="9">
    <source>
        <dbReference type="Proteomes" id="UP000095009"/>
    </source>
</evidence>
<feature type="region of interest" description="Disordered" evidence="6">
    <location>
        <begin position="449"/>
        <end position="485"/>
    </location>
</feature>
<evidence type="ECO:0000256" key="2">
    <source>
        <dbReference type="ARBA" id="ARBA00010487"/>
    </source>
</evidence>
<dbReference type="STRING" id="857566.A0A1E3PR21"/>
<sequence length="544" mass="60928">MDALKQNLRYQLILLAAGLIGLVYLALTTGLRLTTLKSLSIALSYSYALILAILFMGNGLVTVPRRKWHGLTPQARLEAIYKIAPNVHDTWTDARDALVAVVEEIQGLAPFRDSHREFGQWISELLTKAQDSKPLEVNHRSNVFSSSANIPRTIDRAMITENYLAGLSKRLKRVQFRYVRYTADWHSLVKRASKNEDVIHAFSSSSTSGGLVFRLYDSRLAQFPRLTRFYYTQLDTLVNRGLATIYTLMSIIIVFSELAHGTQISPINFLISRAAGFTQQVLSSIFLGYMLLTAIASLARIRVFNVYALVPHKSDAPSLIFYAMYVCRLTVPLSYNYLMLITARRSVFEDFLGHSINLTPLGTYYNDTLPRLVIIPVCLTIFNFYDKIRSFLGFDFAFDDNDDDTTESGNSFDNIEGRNLVARELSTILGPSRGVTASYSDSRGYYRDTPSPIDRSYDNTHPNTRLLGGGNVNRSEMVSDRSPATGLKGLVSSLSELWPSSATRSSLLPQWSNPFATVPASSSSQPPTSQPYYDDEEEDPTITL</sequence>
<proteinExistence type="inferred from homology"/>
<dbReference type="InterPro" id="IPR051584">
    <property type="entry name" value="GPCR-associated_LMBR1"/>
</dbReference>
<dbReference type="Pfam" id="PF04791">
    <property type="entry name" value="LMBR1"/>
    <property type="match status" value="1"/>
</dbReference>
<dbReference type="PANTHER" id="PTHR21355">
    <property type="entry name" value="G-PROTEIN COUPLED RECEPTOR-ASSOCIATED PROTEIN LMBRD2"/>
    <property type="match status" value="1"/>
</dbReference>
<organism evidence="8 9">
    <name type="scientific">Nadsonia fulvescens var. elongata DSM 6958</name>
    <dbReference type="NCBI Taxonomy" id="857566"/>
    <lineage>
        <taxon>Eukaryota</taxon>
        <taxon>Fungi</taxon>
        <taxon>Dikarya</taxon>
        <taxon>Ascomycota</taxon>
        <taxon>Saccharomycotina</taxon>
        <taxon>Dipodascomycetes</taxon>
        <taxon>Dipodascales</taxon>
        <taxon>Dipodascales incertae sedis</taxon>
        <taxon>Nadsonia</taxon>
    </lineage>
</organism>